<gene>
    <name evidence="2" type="ORF">JKP88DRAFT_192951</name>
</gene>
<dbReference type="AlphaFoldDB" id="A0A835ZDI6"/>
<reference evidence="2" key="1">
    <citation type="submission" date="2021-02" db="EMBL/GenBank/DDBJ databases">
        <title>First Annotated Genome of the Yellow-green Alga Tribonema minus.</title>
        <authorList>
            <person name="Mahan K.M."/>
        </authorList>
    </citation>
    <scope>NUCLEOTIDE SEQUENCE</scope>
    <source>
        <strain evidence="2">UTEX B ZZ1240</strain>
    </source>
</reference>
<proteinExistence type="predicted"/>
<name>A0A835ZDI6_9STRA</name>
<dbReference type="Proteomes" id="UP000664859">
    <property type="component" value="Unassembled WGS sequence"/>
</dbReference>
<dbReference type="OrthoDB" id="6614653at2759"/>
<feature type="domain" description="DUF985" evidence="1">
    <location>
        <begin position="15"/>
        <end position="170"/>
    </location>
</feature>
<protein>
    <submittedName>
        <fullName evidence="2">RmlC-like cupin domain-containing protein</fullName>
    </submittedName>
</protein>
<evidence type="ECO:0000313" key="2">
    <source>
        <dbReference type="EMBL" id="KAG5189350.1"/>
    </source>
</evidence>
<dbReference type="InterPro" id="IPR014710">
    <property type="entry name" value="RmlC-like_jellyroll"/>
</dbReference>
<dbReference type="EMBL" id="JAFCMP010000052">
    <property type="protein sequence ID" value="KAG5189350.1"/>
    <property type="molecule type" value="Genomic_DNA"/>
</dbReference>
<dbReference type="Gene3D" id="2.60.120.10">
    <property type="entry name" value="Jelly Rolls"/>
    <property type="match status" value="1"/>
</dbReference>
<comment type="caution">
    <text evidence="2">The sequence shown here is derived from an EMBL/GenBank/DDBJ whole genome shotgun (WGS) entry which is preliminary data.</text>
</comment>
<evidence type="ECO:0000313" key="3">
    <source>
        <dbReference type="Proteomes" id="UP000664859"/>
    </source>
</evidence>
<dbReference type="PANTHER" id="PTHR33387">
    <property type="entry name" value="RMLC-LIKE JELLY ROLL FOLD PROTEIN"/>
    <property type="match status" value="1"/>
</dbReference>
<accession>A0A835ZDI6</accession>
<sequence length="193" mass="21186">MAAFTGKALSVAELKEHLDLQPHPEGGLFKEVWRATEDIPQQSLPAAAGYDGPRCLSTHIYYMVTGKSFSAWHRIKQDELWHYYTGSGGPLHVHMIDSKTGAYSVNKLGLNLAAGERPFFVVRGGDYFSSCLPDETVAAAAAAGATPVEELYVLAGCTVAPGFDMADFELPSRARMLELFPQHESIIRRLTRE</sequence>
<organism evidence="2 3">
    <name type="scientific">Tribonema minus</name>
    <dbReference type="NCBI Taxonomy" id="303371"/>
    <lineage>
        <taxon>Eukaryota</taxon>
        <taxon>Sar</taxon>
        <taxon>Stramenopiles</taxon>
        <taxon>Ochrophyta</taxon>
        <taxon>PX clade</taxon>
        <taxon>Xanthophyceae</taxon>
        <taxon>Tribonematales</taxon>
        <taxon>Tribonemataceae</taxon>
        <taxon>Tribonema</taxon>
    </lineage>
</organism>
<dbReference type="InterPro" id="IPR011051">
    <property type="entry name" value="RmlC_Cupin_sf"/>
</dbReference>
<dbReference type="InterPro" id="IPR039935">
    <property type="entry name" value="YML079W-like"/>
</dbReference>
<dbReference type="CDD" id="cd06121">
    <property type="entry name" value="cupin_YML079wp"/>
    <property type="match status" value="1"/>
</dbReference>
<dbReference type="PANTHER" id="PTHR33387:SF3">
    <property type="entry name" value="DUF985 DOMAIN-CONTAINING PROTEIN"/>
    <property type="match status" value="1"/>
</dbReference>
<dbReference type="SUPFAM" id="SSF51182">
    <property type="entry name" value="RmlC-like cupins"/>
    <property type="match status" value="1"/>
</dbReference>
<keyword evidence="3" id="KW-1185">Reference proteome</keyword>
<evidence type="ECO:0000259" key="1">
    <source>
        <dbReference type="Pfam" id="PF06172"/>
    </source>
</evidence>
<dbReference type="Pfam" id="PF06172">
    <property type="entry name" value="Cupin_5"/>
    <property type="match status" value="1"/>
</dbReference>
<dbReference type="InterPro" id="IPR009327">
    <property type="entry name" value="Cupin_DUF985"/>
</dbReference>